<accession>A0ABY7R287</accession>
<proteinExistence type="predicted"/>
<gene>
    <name evidence="1" type="ORF">PMC74_13895</name>
</gene>
<reference evidence="1 2" key="1">
    <citation type="journal article" date="2020" name="Front. Microbiol.">
        <title>Toward Biorecycling: Isolation of a Soil Bacterium That Grows on a Polyurethane Oligomer and Monomer.</title>
        <authorList>
            <person name="Espinosa M.J.C."/>
            <person name="Blanco A.C."/>
            <person name="Schmidgall T."/>
            <person name="Atanasoff-Kardjalieff A.K."/>
            <person name="Kappelmeyer U."/>
            <person name="Tischler D."/>
            <person name="Pieper D.H."/>
            <person name="Heipieper H.J."/>
            <person name="Eberlein C."/>
        </authorList>
    </citation>
    <scope>NUCLEOTIDE SEQUENCE [LARGE SCALE GENOMIC DNA]</scope>
    <source>
        <strain evidence="1 2">TDA1</strain>
    </source>
</reference>
<protein>
    <submittedName>
        <fullName evidence="1">Uncharacterized protein</fullName>
    </submittedName>
</protein>
<sequence length="241" mass="27196">MLDKDGYDLVAVNSADLDDALRPLLYSVVVDGLGSSVGEMFPGFAAAFPRTVAAIEREYAAPIVLLKLFQGHWLASMAAEGRGLNLFFHLAPVTLETEGPEFEQDCAMLPPRWKELYRYFWSFMLTECSYKSMEWTNSPFSYCGRLRIERYRVLRGVKKALVRGFVKSIQASSVHSLCCWLLTDAGDALFLDEGKCDGKVYHVKNGDLADYRLLDDPETVLDNYLAHYVTTQSPEAFDFRA</sequence>
<organism evidence="1 2">
    <name type="scientific">Pseudomonas capeferrum</name>
    <dbReference type="NCBI Taxonomy" id="1495066"/>
    <lineage>
        <taxon>Bacteria</taxon>
        <taxon>Pseudomonadati</taxon>
        <taxon>Pseudomonadota</taxon>
        <taxon>Gammaproteobacteria</taxon>
        <taxon>Pseudomonadales</taxon>
        <taxon>Pseudomonadaceae</taxon>
        <taxon>Pseudomonas</taxon>
    </lineage>
</organism>
<dbReference type="Proteomes" id="UP001214301">
    <property type="component" value="Chromosome"/>
</dbReference>
<name>A0ABY7R287_9PSED</name>
<evidence type="ECO:0000313" key="1">
    <source>
        <dbReference type="EMBL" id="WCH97887.1"/>
    </source>
</evidence>
<dbReference type="EMBL" id="CP116669">
    <property type="protein sequence ID" value="WCH97887.1"/>
    <property type="molecule type" value="Genomic_DNA"/>
</dbReference>
<dbReference type="RefSeq" id="WP_047583057.1">
    <property type="nucleotide sequence ID" value="NZ_CP116669.1"/>
</dbReference>
<evidence type="ECO:0000313" key="2">
    <source>
        <dbReference type="Proteomes" id="UP001214301"/>
    </source>
</evidence>
<keyword evidence="2" id="KW-1185">Reference proteome</keyword>